<name>A0A1I3ZAT9_9HYPH</name>
<accession>A0A1I3ZAT9</accession>
<dbReference type="EMBL" id="FOSN01000007">
    <property type="protein sequence ID" value="SFK41125.1"/>
    <property type="molecule type" value="Genomic_DNA"/>
</dbReference>
<evidence type="ECO:0000313" key="2">
    <source>
        <dbReference type="Proteomes" id="UP000198755"/>
    </source>
</evidence>
<organism evidence="1 2">
    <name type="scientific">Methylocapsa palsarum</name>
    <dbReference type="NCBI Taxonomy" id="1612308"/>
    <lineage>
        <taxon>Bacteria</taxon>
        <taxon>Pseudomonadati</taxon>
        <taxon>Pseudomonadota</taxon>
        <taxon>Alphaproteobacteria</taxon>
        <taxon>Hyphomicrobiales</taxon>
        <taxon>Beijerinckiaceae</taxon>
        <taxon>Methylocapsa</taxon>
    </lineage>
</organism>
<dbReference type="OrthoDB" id="9795624at2"/>
<evidence type="ECO:0000313" key="1">
    <source>
        <dbReference type="EMBL" id="SFK41125.1"/>
    </source>
</evidence>
<keyword evidence="2" id="KW-1185">Reference proteome</keyword>
<sequence length="113" mass="12646">MDASSSAKWFAEFNVKNKTLVLIRLMFEFSLVTRDITSSPLESGACRKLHGIGEMEHVITSYLLSLNCDDAERYADNDLIELLFAMPGDYRLEGADLAPSNALVLNWSSRRGD</sequence>
<dbReference type="RefSeq" id="WP_091681765.1">
    <property type="nucleotide sequence ID" value="NZ_FOSN01000007.1"/>
</dbReference>
<gene>
    <name evidence="1" type="ORF">SAMN05444581_107204</name>
</gene>
<proteinExistence type="predicted"/>
<dbReference type="Proteomes" id="UP000198755">
    <property type="component" value="Unassembled WGS sequence"/>
</dbReference>
<protein>
    <submittedName>
        <fullName evidence="1">Uncharacterized protein</fullName>
    </submittedName>
</protein>
<reference evidence="1 2" key="1">
    <citation type="submission" date="2016-10" db="EMBL/GenBank/DDBJ databases">
        <authorList>
            <person name="de Groot N.N."/>
        </authorList>
    </citation>
    <scope>NUCLEOTIDE SEQUENCE [LARGE SCALE GENOMIC DNA]</scope>
    <source>
        <strain evidence="1 2">NE2</strain>
    </source>
</reference>
<dbReference type="AlphaFoldDB" id="A0A1I3ZAT9"/>